<protein>
    <submittedName>
        <fullName evidence="1">Uncharacterized protein</fullName>
    </submittedName>
</protein>
<dbReference type="EMBL" id="JAGSPJ010000003">
    <property type="protein sequence ID" value="MBR7800228.1"/>
    <property type="molecule type" value="Genomic_DNA"/>
</dbReference>
<keyword evidence="2" id="KW-1185">Reference proteome</keyword>
<name>A0A941E7Q6_9BURK</name>
<accession>A0A941E7Q6</accession>
<evidence type="ECO:0000313" key="2">
    <source>
        <dbReference type="Proteomes" id="UP000678545"/>
    </source>
</evidence>
<sequence length="92" mass="10329">MSDPINDLLRPNDPRLSVEERFIVGSVYTYLEKDVQKLIDARDRVQQTRGGFEVFAVLIRGYSNGHPVTSPGDHLTVILDSDGNVVRYIPGE</sequence>
<dbReference type="RefSeq" id="WP_212675351.1">
    <property type="nucleotide sequence ID" value="NZ_JAGSPJ010000003.1"/>
</dbReference>
<dbReference type="Proteomes" id="UP000678545">
    <property type="component" value="Unassembled WGS sequence"/>
</dbReference>
<dbReference type="AlphaFoldDB" id="A0A941E7Q6"/>
<proteinExistence type="predicted"/>
<gene>
    <name evidence="1" type="ORF">KDM90_09480</name>
</gene>
<evidence type="ECO:0000313" key="1">
    <source>
        <dbReference type="EMBL" id="MBR7800228.1"/>
    </source>
</evidence>
<comment type="caution">
    <text evidence="1">The sequence shown here is derived from an EMBL/GenBank/DDBJ whole genome shotgun (WGS) entry which is preliminary data.</text>
</comment>
<organism evidence="1 2">
    <name type="scientific">Undibacterium fentianense</name>
    <dbReference type="NCBI Taxonomy" id="2828728"/>
    <lineage>
        <taxon>Bacteria</taxon>
        <taxon>Pseudomonadati</taxon>
        <taxon>Pseudomonadota</taxon>
        <taxon>Betaproteobacteria</taxon>
        <taxon>Burkholderiales</taxon>
        <taxon>Oxalobacteraceae</taxon>
        <taxon>Undibacterium</taxon>
    </lineage>
</organism>
<reference evidence="1" key="1">
    <citation type="submission" date="2021-04" db="EMBL/GenBank/DDBJ databases">
        <title>novel species isolated from subtropical streams in China.</title>
        <authorList>
            <person name="Lu H."/>
        </authorList>
    </citation>
    <scope>NUCLEOTIDE SEQUENCE</scope>
    <source>
        <strain evidence="1">FT137W</strain>
    </source>
</reference>